<accession>A0AA47MD15</accession>
<dbReference type="CDD" id="cd01644">
    <property type="entry name" value="RT_pepA17"/>
    <property type="match status" value="1"/>
</dbReference>
<dbReference type="InterPro" id="IPR040676">
    <property type="entry name" value="DUF5641"/>
</dbReference>
<dbReference type="InterPro" id="IPR001584">
    <property type="entry name" value="Integrase_cat-core"/>
</dbReference>
<dbReference type="SUPFAM" id="SSF53098">
    <property type="entry name" value="Ribonuclease H-like"/>
    <property type="match status" value="1"/>
</dbReference>
<dbReference type="InterPro" id="IPR012337">
    <property type="entry name" value="RNaseH-like_sf"/>
</dbReference>
<proteinExistence type="predicted"/>
<dbReference type="Pfam" id="PF05380">
    <property type="entry name" value="Peptidase_A17"/>
    <property type="match status" value="1"/>
</dbReference>
<feature type="compositionally biased region" description="Basic and acidic residues" evidence="1">
    <location>
        <begin position="1"/>
        <end position="11"/>
    </location>
</feature>
<evidence type="ECO:0000259" key="2">
    <source>
        <dbReference type="PROSITE" id="PS50994"/>
    </source>
</evidence>
<evidence type="ECO:0000256" key="1">
    <source>
        <dbReference type="SAM" id="MobiDB-lite"/>
    </source>
</evidence>
<comment type="caution">
    <text evidence="3">The sequence shown here is derived from an EMBL/GenBank/DDBJ whole genome shotgun (WGS) entry which is preliminary data.</text>
</comment>
<dbReference type="GO" id="GO:0015074">
    <property type="term" value="P:DNA integration"/>
    <property type="evidence" value="ECO:0007669"/>
    <property type="project" value="InterPro"/>
</dbReference>
<sequence>MDERRNTEETHQSLATRSIAQSSSKSSTASSAALRARARAEAARTQASFAKKEAEMMVEQAALKAKMHILQKEKDAATATAEEAVFVAAVDNAEIDSRHDIDLPHSPSNAAQRTSEYVLQHRCGSSGHMSIHTCSQPAVEKVKQEISNLKIENEDTHLQTAHEDVNIQPAVNATQHTPANVPPVQKKRHLDPTVNSTYLRQPAQQRWDPDNSVKQTAPTPDVAKYLMRREVVTSGLMEFDEHPENYWAWKTSFQSVIDELALTPREELDLLIKWLGPASKEQAKRIRAIHSHNSAAGLDMVWQRLEETYGTPEAVEHSLLKRIEEFPRITNRDNVRLRELGDLLLELEYAKEGGFLPGLAYLDTSRGVNPILEKLPFSLQEKWISHGSKYKEYNHVPYPPFSFFSQFIRSEAKTRNDPSFMISQAHYTGPTKTERPTRYNNKVPVSVRKTGVLSEATAAPAGSVEKGAIDPDRLCPLHNKPHALIKCRTFRSKPMEERKTYLKEKNICFRCCSSTKHRAKDCDKEIFCRECGSKTHTSALHPGRAPWVSEVPADRGEEEETHESPPRAPPAVTSKCTEVCGGNTNAKSCCKICLVNIYPEDQPEKVIETYAVIDDQSNRSLARPEFFNHFGLYEKASPYTLKTCSGVMETAGRRATDFVVESYDGKIKVKLPTLIECEMIPDDRDEIPTPEIARYFPHLRHLTDKIPPLNEKAQIYILLGRDILQVHKVRQQHNGNHDDPYAQRLDLGWVIVGDVCLDRAHKPPSVRVYKTHTLPNGRTSMLSPCPNKIQVNEILNTKNTHQPSTVDCTFQGEETEKLGATVFDSHPDDEKIALSVDDQTFLDIMDKQVYMDQANSWVAPLPFCKPRRRLPNNRDMALRRLLSLKRTLDRCTDMKEHFLEFMKKVFENDQAELAPELEEHQERWYLPLFGVYHPQKPNQIRVVFDSSAKHDGVSLNDVLLSGPDLNNALLGVLMRFRRENIAVTADIQQMFYAFVVQENHRDYLRFLWYKDNNFNNNITEYRMKVHIFGNSPSPSVAIYGLKRAAQEHQDEYGTDSKEFVMRNFYVDDGLASVPTEEEAIDLLKRTQKMLAASNFKLHKIASNSNKVMAAFSPEDLAKDLKDLNLGADPLPLQRSLGLIWNLESDSFSFQVSREEKPFTKRGILSTVQSLYDPLGFVAPITVQGKALVRELSSKEYDWDDPLPSDKQVSWKLWKESLLELEKLHIKRRYVPIPLASSQSRELCLFSDASTQAIAAVAYLRVTNNENMCYVGFIMGKAKLAPHPAHTVPRLELCAAVLAAEMADAICSEMDIEIQAVRFFTDSRIVLGYIHNTSRRFHVYVANRVNRIRKSSQPQQWQYVATEQNPADHATRPKSVDILRASNWFSGPGFLKNTSESPHSNSFDLVDPEHDVEVRPQVAVNYTKATEGQFSSARFERFSSWKRLLQAITKLIQVIRTFTKTHKADAVDARWQAKTVIIRCVQQESYGEELNCLRDRIQLSKKSPLRKLNPFIDEDGLLRIGGRLTNADLPRDERHPVILPKTHHITTLIVRHYHEDIFHQGRHLTEGAVRSAGVWIVGGKRLVSSVLHNCVTCKKLRGRLMEQKMAPLPADRLTSEPPFTHVGLDVFGPWSIVTRRTRGGSAESKRWAVLFTCMSTRATHIEVLESMSTSSFINALRRFFAIRGPSKQLRSDRGTNFIGACRELKINTSDPELTSYLDKQGCTWTFNSPHSSHMGGCWERLIGVARRILEGMLLRSDTKHLTHEVLTTLMAEVMAILNARPLTPVSTDPDNPTILTPAMILTQKMTPVTAPPGDFDQKDLHKNQWKQVQCLAESFWKRWRQEYLVTLQKRHKWTDDKPSIQVDDVVLMKDSQAQRNDWPIGLVVKTLPSKDNKVRKVEVKVVRQGATKTYIRPISELVFLVSKDS</sequence>
<dbReference type="EMBL" id="JAOPHQ010004846">
    <property type="protein sequence ID" value="KAK0137846.1"/>
    <property type="molecule type" value="Genomic_DNA"/>
</dbReference>
<dbReference type="InterPro" id="IPR043502">
    <property type="entry name" value="DNA/RNA_pol_sf"/>
</dbReference>
<reference evidence="3" key="1">
    <citation type="journal article" date="2023" name="Front. Mar. Sci.">
        <title>A new Merluccius polli reference genome to investigate the effects of global change in West African waters.</title>
        <authorList>
            <person name="Mateo J.L."/>
            <person name="Blanco-Fernandez C."/>
            <person name="Garcia-Vazquez E."/>
            <person name="Machado-Schiaffino G."/>
        </authorList>
    </citation>
    <scope>NUCLEOTIDE SEQUENCE</scope>
    <source>
        <strain evidence="3">C29</strain>
        <tissue evidence="3">Fin</tissue>
    </source>
</reference>
<evidence type="ECO:0000313" key="4">
    <source>
        <dbReference type="Proteomes" id="UP001174136"/>
    </source>
</evidence>
<dbReference type="InterPro" id="IPR036397">
    <property type="entry name" value="RNaseH_sf"/>
</dbReference>
<dbReference type="GO" id="GO:0003676">
    <property type="term" value="F:nucleic acid binding"/>
    <property type="evidence" value="ECO:0007669"/>
    <property type="project" value="InterPro"/>
</dbReference>
<protein>
    <recommendedName>
        <fullName evidence="2">Integrase catalytic domain-containing protein</fullName>
    </recommendedName>
</protein>
<dbReference type="PANTHER" id="PTHR47331">
    <property type="entry name" value="PHD-TYPE DOMAIN-CONTAINING PROTEIN"/>
    <property type="match status" value="1"/>
</dbReference>
<dbReference type="Pfam" id="PF18701">
    <property type="entry name" value="DUF5641"/>
    <property type="match status" value="1"/>
</dbReference>
<evidence type="ECO:0000313" key="3">
    <source>
        <dbReference type="EMBL" id="KAK0137846.1"/>
    </source>
</evidence>
<dbReference type="Proteomes" id="UP001174136">
    <property type="component" value="Unassembled WGS sequence"/>
</dbReference>
<dbReference type="PANTHER" id="PTHR47331:SF6">
    <property type="entry name" value="DOUBLECORTIN DOMAIN-CONTAINING PROTEIN"/>
    <property type="match status" value="1"/>
</dbReference>
<feature type="domain" description="Integrase catalytic" evidence="2">
    <location>
        <begin position="1613"/>
        <end position="1804"/>
    </location>
</feature>
<organism evidence="3 4">
    <name type="scientific">Merluccius polli</name>
    <name type="common">Benguela hake</name>
    <name type="synonym">Merluccius cadenati</name>
    <dbReference type="NCBI Taxonomy" id="89951"/>
    <lineage>
        <taxon>Eukaryota</taxon>
        <taxon>Metazoa</taxon>
        <taxon>Chordata</taxon>
        <taxon>Craniata</taxon>
        <taxon>Vertebrata</taxon>
        <taxon>Euteleostomi</taxon>
        <taxon>Actinopterygii</taxon>
        <taxon>Neopterygii</taxon>
        <taxon>Teleostei</taxon>
        <taxon>Neoteleostei</taxon>
        <taxon>Acanthomorphata</taxon>
        <taxon>Zeiogadaria</taxon>
        <taxon>Gadariae</taxon>
        <taxon>Gadiformes</taxon>
        <taxon>Gadoidei</taxon>
        <taxon>Merlucciidae</taxon>
        <taxon>Merluccius</taxon>
    </lineage>
</organism>
<dbReference type="Gene3D" id="3.30.420.10">
    <property type="entry name" value="Ribonuclease H-like superfamily/Ribonuclease H"/>
    <property type="match status" value="1"/>
</dbReference>
<feature type="region of interest" description="Disordered" evidence="1">
    <location>
        <begin position="1"/>
        <end position="43"/>
    </location>
</feature>
<dbReference type="InterPro" id="IPR008042">
    <property type="entry name" value="Retrotrans_Pao"/>
</dbReference>
<dbReference type="SUPFAM" id="SSF56672">
    <property type="entry name" value="DNA/RNA polymerases"/>
    <property type="match status" value="1"/>
</dbReference>
<gene>
    <name evidence="3" type="ORF">N1851_025928</name>
</gene>
<name>A0AA47MD15_MERPO</name>
<keyword evidence="4" id="KW-1185">Reference proteome</keyword>
<dbReference type="PROSITE" id="PS50994">
    <property type="entry name" value="INTEGRASE"/>
    <property type="match status" value="1"/>
</dbReference>
<feature type="compositionally biased region" description="Low complexity" evidence="1">
    <location>
        <begin position="15"/>
        <end position="35"/>
    </location>
</feature>